<evidence type="ECO:0000256" key="5">
    <source>
        <dbReference type="ARBA" id="ARBA00023180"/>
    </source>
</evidence>
<evidence type="ECO:0000256" key="3">
    <source>
        <dbReference type="ARBA" id="ARBA00022729"/>
    </source>
</evidence>
<evidence type="ECO:0000256" key="4">
    <source>
        <dbReference type="ARBA" id="ARBA00022801"/>
    </source>
</evidence>
<evidence type="ECO:0008006" key="10">
    <source>
        <dbReference type="Google" id="ProtNLM"/>
    </source>
</evidence>
<name>A0A4R5XGJ3_9AGAM</name>
<dbReference type="PANTHER" id="PTHR11010">
    <property type="entry name" value="PROTEASE S28 PRO-X CARBOXYPEPTIDASE-RELATED"/>
    <property type="match status" value="1"/>
</dbReference>
<evidence type="ECO:0000313" key="8">
    <source>
        <dbReference type="EMBL" id="TDL29922.1"/>
    </source>
</evidence>
<organism evidence="8 9">
    <name type="scientific">Rickenella mellea</name>
    <dbReference type="NCBI Taxonomy" id="50990"/>
    <lineage>
        <taxon>Eukaryota</taxon>
        <taxon>Fungi</taxon>
        <taxon>Dikarya</taxon>
        <taxon>Basidiomycota</taxon>
        <taxon>Agaricomycotina</taxon>
        <taxon>Agaricomycetes</taxon>
        <taxon>Hymenochaetales</taxon>
        <taxon>Rickenellaceae</taxon>
        <taxon>Rickenella</taxon>
    </lineage>
</organism>
<dbReference type="VEuPathDB" id="FungiDB:BD410DRAFT_759045"/>
<reference evidence="8 9" key="1">
    <citation type="submission" date="2018-06" db="EMBL/GenBank/DDBJ databases">
        <title>A transcriptomic atlas of mushroom development highlights an independent origin of complex multicellularity.</title>
        <authorList>
            <consortium name="DOE Joint Genome Institute"/>
            <person name="Krizsan K."/>
            <person name="Almasi E."/>
            <person name="Merenyi Z."/>
            <person name="Sahu N."/>
            <person name="Viragh M."/>
            <person name="Koszo T."/>
            <person name="Mondo S."/>
            <person name="Kiss B."/>
            <person name="Balint B."/>
            <person name="Kues U."/>
            <person name="Barry K."/>
            <person name="Hegedus J.C."/>
            <person name="Henrissat B."/>
            <person name="Johnson J."/>
            <person name="Lipzen A."/>
            <person name="Ohm R."/>
            <person name="Nagy I."/>
            <person name="Pangilinan J."/>
            <person name="Yan J."/>
            <person name="Xiong Y."/>
            <person name="Grigoriev I.V."/>
            <person name="Hibbett D.S."/>
            <person name="Nagy L.G."/>
        </authorList>
    </citation>
    <scope>NUCLEOTIDE SEQUENCE [LARGE SCALE GENOMIC DNA]</scope>
    <source>
        <strain evidence="8 9">SZMC22713</strain>
    </source>
</reference>
<dbReference type="GO" id="GO:0008239">
    <property type="term" value="F:dipeptidyl-peptidase activity"/>
    <property type="evidence" value="ECO:0007669"/>
    <property type="project" value="TreeGrafter"/>
</dbReference>
<proteinExistence type="inferred from homology"/>
<keyword evidence="3 7" id="KW-0732">Signal</keyword>
<dbReference type="Pfam" id="PF05577">
    <property type="entry name" value="Peptidase_S28"/>
    <property type="match status" value="1"/>
</dbReference>
<feature type="chain" id="PRO_5020411971" description="Peptidase S28" evidence="7">
    <location>
        <begin position="17"/>
        <end position="560"/>
    </location>
</feature>
<keyword evidence="5" id="KW-0325">Glycoprotein</keyword>
<keyword evidence="4" id="KW-0378">Hydrolase</keyword>
<accession>A0A4R5XGJ3</accession>
<feature type="region of interest" description="Disordered" evidence="6">
    <location>
        <begin position="521"/>
        <end position="560"/>
    </location>
</feature>
<dbReference type="GO" id="GO:0070008">
    <property type="term" value="F:serine-type exopeptidase activity"/>
    <property type="evidence" value="ECO:0007669"/>
    <property type="project" value="InterPro"/>
</dbReference>
<dbReference type="EMBL" id="ML170156">
    <property type="protein sequence ID" value="TDL29922.1"/>
    <property type="molecule type" value="Genomic_DNA"/>
</dbReference>
<sequence length="560" mass="61781">MRRQFLLLGLASCSLAALRDGRVHGNMAPSAAIPKISVHTNSPVTSRNGTLLPDYNTTYTFDQLIDHNNPSLGTFKQRFWHTYEFYEPGGPIILFTPGEVAADGFEGYLTNASIYGMISQQQNGSNIVLEHRFFGLSNPKPDLSVKSLQLLTLQQAIDDLEYFAKNVKLPMPGGDQVTPDKAPWVLVGGSYSGALTSWTMVNKPGLFWAGYASSAVVEAITDFWEYFDPIRQFMPQNCSADAQAVIAHVDKVFSGSNMTAIDEIKSLFGLSGLSHLDDVAGSLRNNFWDWQSLQPDSGPGSTFTTFCDALEVQNGVSAPPSGWGLETALKAWGNFWTSSYYSFICGDSDAESCLGTHNASESFWTDTSLNNDARSWTWFVCNEVGYLQDGAPLDHPSLVSRLIQPDYDFRQCTYWFPEQFPNGARPPNTALTNIRYRGWDVAIDRLFFANGKRDPWRDATVSSDFHFRQSTSSQPIAVSDGFHCSDLGRKNGMTDTTVAAVQTQALATMKTWLAQWTPKGSISGNPKHPFVPSQPGRSPSPSEDVGKRVNVWLREPDASG</sequence>
<dbReference type="PANTHER" id="PTHR11010:SF23">
    <property type="entry name" value="SERINE PEPTIDASE"/>
    <property type="match status" value="1"/>
</dbReference>
<dbReference type="Gene3D" id="3.40.50.1820">
    <property type="entry name" value="alpha/beta hydrolase"/>
    <property type="match status" value="2"/>
</dbReference>
<dbReference type="GO" id="GO:0006508">
    <property type="term" value="P:proteolysis"/>
    <property type="evidence" value="ECO:0007669"/>
    <property type="project" value="UniProtKB-KW"/>
</dbReference>
<evidence type="ECO:0000256" key="2">
    <source>
        <dbReference type="ARBA" id="ARBA00022670"/>
    </source>
</evidence>
<dbReference type="Proteomes" id="UP000294933">
    <property type="component" value="Unassembled WGS sequence"/>
</dbReference>
<dbReference type="InterPro" id="IPR008758">
    <property type="entry name" value="Peptidase_S28"/>
</dbReference>
<dbReference type="SUPFAM" id="SSF53474">
    <property type="entry name" value="alpha/beta-Hydrolases"/>
    <property type="match status" value="1"/>
</dbReference>
<evidence type="ECO:0000256" key="1">
    <source>
        <dbReference type="ARBA" id="ARBA00011079"/>
    </source>
</evidence>
<dbReference type="InterPro" id="IPR029058">
    <property type="entry name" value="AB_hydrolase_fold"/>
</dbReference>
<evidence type="ECO:0000313" key="9">
    <source>
        <dbReference type="Proteomes" id="UP000294933"/>
    </source>
</evidence>
<comment type="similarity">
    <text evidence="1">Belongs to the peptidase S28 family.</text>
</comment>
<protein>
    <recommendedName>
        <fullName evidence="10">Peptidase S28</fullName>
    </recommendedName>
</protein>
<feature type="signal peptide" evidence="7">
    <location>
        <begin position="1"/>
        <end position="16"/>
    </location>
</feature>
<dbReference type="AlphaFoldDB" id="A0A4R5XGJ3"/>
<evidence type="ECO:0000256" key="7">
    <source>
        <dbReference type="SAM" id="SignalP"/>
    </source>
</evidence>
<dbReference type="OrthoDB" id="1735038at2759"/>
<gene>
    <name evidence="8" type="ORF">BD410DRAFT_759045</name>
</gene>
<evidence type="ECO:0000256" key="6">
    <source>
        <dbReference type="SAM" id="MobiDB-lite"/>
    </source>
</evidence>
<keyword evidence="9" id="KW-1185">Reference proteome</keyword>
<keyword evidence="2" id="KW-0645">Protease</keyword>